<dbReference type="AlphaFoldDB" id="A0A2H3IUI0"/>
<feature type="compositionally biased region" description="Basic residues" evidence="1">
    <location>
        <begin position="37"/>
        <end position="57"/>
    </location>
</feature>
<evidence type="ECO:0000313" key="4">
    <source>
        <dbReference type="Proteomes" id="UP000218811"/>
    </source>
</evidence>
<feature type="compositionally biased region" description="Basic and acidic residues" evidence="1">
    <location>
        <begin position="331"/>
        <end position="353"/>
    </location>
</feature>
<accession>A0A2H3IUI0</accession>
<dbReference type="GO" id="GO:0007031">
    <property type="term" value="P:peroxisome organization"/>
    <property type="evidence" value="ECO:0007669"/>
    <property type="project" value="UniProtKB-ARBA"/>
</dbReference>
<dbReference type="GO" id="GO:0005778">
    <property type="term" value="C:peroxisomal membrane"/>
    <property type="evidence" value="ECO:0007669"/>
    <property type="project" value="UniProtKB-ARBA"/>
</dbReference>
<reference evidence="3 4" key="1">
    <citation type="journal article" date="2012" name="Science">
        <title>The Paleozoic origin of enzymatic lignin decomposition reconstructed from 31 fungal genomes.</title>
        <authorList>
            <person name="Floudas D."/>
            <person name="Binder M."/>
            <person name="Riley R."/>
            <person name="Barry K."/>
            <person name="Blanchette R.A."/>
            <person name="Henrissat B."/>
            <person name="Martinez A.T."/>
            <person name="Otillar R."/>
            <person name="Spatafora J.W."/>
            <person name="Yadav J.S."/>
            <person name="Aerts A."/>
            <person name="Benoit I."/>
            <person name="Boyd A."/>
            <person name="Carlson A."/>
            <person name="Copeland A."/>
            <person name="Coutinho P.M."/>
            <person name="de Vries R.P."/>
            <person name="Ferreira P."/>
            <person name="Findley K."/>
            <person name="Foster B."/>
            <person name="Gaskell J."/>
            <person name="Glotzer D."/>
            <person name="Gorecki P."/>
            <person name="Heitman J."/>
            <person name="Hesse C."/>
            <person name="Hori C."/>
            <person name="Igarashi K."/>
            <person name="Jurgens J.A."/>
            <person name="Kallen N."/>
            <person name="Kersten P."/>
            <person name="Kohler A."/>
            <person name="Kuees U."/>
            <person name="Kumar T.K.A."/>
            <person name="Kuo A."/>
            <person name="LaButti K."/>
            <person name="Larrondo L.F."/>
            <person name="Lindquist E."/>
            <person name="Ling A."/>
            <person name="Lombard V."/>
            <person name="Lucas S."/>
            <person name="Lundell T."/>
            <person name="Martin R."/>
            <person name="McLaughlin D.J."/>
            <person name="Morgenstern I."/>
            <person name="Morin E."/>
            <person name="Murat C."/>
            <person name="Nagy L.G."/>
            <person name="Nolan M."/>
            <person name="Ohm R.A."/>
            <person name="Patyshakuliyeva A."/>
            <person name="Rokas A."/>
            <person name="Ruiz-Duenas F.J."/>
            <person name="Sabat G."/>
            <person name="Salamov A."/>
            <person name="Samejima M."/>
            <person name="Schmutz J."/>
            <person name="Slot J.C."/>
            <person name="St John F."/>
            <person name="Stenlid J."/>
            <person name="Sun H."/>
            <person name="Sun S."/>
            <person name="Syed K."/>
            <person name="Tsang A."/>
            <person name="Wiebenga A."/>
            <person name="Young D."/>
            <person name="Pisabarro A."/>
            <person name="Eastwood D.C."/>
            <person name="Martin F."/>
            <person name="Cullen D."/>
            <person name="Grigoriev I.V."/>
            <person name="Hibbett D.S."/>
        </authorList>
    </citation>
    <scope>NUCLEOTIDE SEQUENCE [LARGE SCALE GENOMIC DNA]</scope>
    <source>
        <strain evidence="3 4">MD-104</strain>
    </source>
</reference>
<feature type="compositionally biased region" description="Basic and acidic residues" evidence="1">
    <location>
        <begin position="58"/>
        <end position="67"/>
    </location>
</feature>
<feature type="domain" description="Peroxin/Ferlin" evidence="2">
    <location>
        <begin position="189"/>
        <end position="226"/>
    </location>
</feature>
<gene>
    <name evidence="3" type="ORF">WOLCODRAFT_160226</name>
</gene>
<dbReference type="Proteomes" id="UP000218811">
    <property type="component" value="Unassembled WGS sequence"/>
</dbReference>
<dbReference type="Pfam" id="PF06398">
    <property type="entry name" value="Pex24p"/>
    <property type="match status" value="1"/>
</dbReference>
<name>A0A2H3IUI0_WOLCO</name>
<feature type="region of interest" description="Disordered" evidence="1">
    <location>
        <begin position="1"/>
        <end position="74"/>
    </location>
</feature>
<organism evidence="3 4">
    <name type="scientific">Wolfiporia cocos (strain MD-104)</name>
    <name type="common">Brown rot fungus</name>
    <dbReference type="NCBI Taxonomy" id="742152"/>
    <lineage>
        <taxon>Eukaryota</taxon>
        <taxon>Fungi</taxon>
        <taxon>Dikarya</taxon>
        <taxon>Basidiomycota</taxon>
        <taxon>Agaricomycotina</taxon>
        <taxon>Agaricomycetes</taxon>
        <taxon>Polyporales</taxon>
        <taxon>Phaeolaceae</taxon>
        <taxon>Wolfiporia</taxon>
    </lineage>
</organism>
<dbReference type="InterPro" id="IPR010482">
    <property type="entry name" value="TECPR1-like_DysF"/>
</dbReference>
<evidence type="ECO:0000313" key="3">
    <source>
        <dbReference type="EMBL" id="PCH33640.1"/>
    </source>
</evidence>
<protein>
    <recommendedName>
        <fullName evidence="2">Peroxin/Ferlin domain-containing protein</fullName>
    </recommendedName>
</protein>
<dbReference type="EMBL" id="KB467831">
    <property type="protein sequence ID" value="PCH33640.1"/>
    <property type="molecule type" value="Genomic_DNA"/>
</dbReference>
<dbReference type="OrthoDB" id="72441at2759"/>
<evidence type="ECO:0000256" key="1">
    <source>
        <dbReference type="SAM" id="MobiDB-lite"/>
    </source>
</evidence>
<evidence type="ECO:0000259" key="2">
    <source>
        <dbReference type="SMART" id="SM00694"/>
    </source>
</evidence>
<feature type="compositionally biased region" description="Basic and acidic residues" evidence="1">
    <location>
        <begin position="21"/>
        <end position="36"/>
    </location>
</feature>
<keyword evidence="4" id="KW-1185">Reference proteome</keyword>
<dbReference type="OMA" id="AWMIDMR"/>
<feature type="region of interest" description="Disordered" evidence="1">
    <location>
        <begin position="325"/>
        <end position="370"/>
    </location>
</feature>
<feature type="region of interest" description="Disordered" evidence="1">
    <location>
        <begin position="445"/>
        <end position="468"/>
    </location>
</feature>
<sequence>MDCSAGPSRTQTPSDIPLPLPRDDPGAAEHAREHLAPKRRFPSISHFRLKRKNKRGAGRREHKEQHFPDFLSDLESPGADSGIVKLNDKLLQESASGQNADTPIYRWAVLYENQRGATIFSTPYYSSQTLLPLDPPPHTLYTSKPSRRAWRAQPDVSLASYPLPDGTWRWVSRAWMIDMRGDGQVQHDGFEYAWSFRAKQWHPEVGALSAGGWVRRRRWVRLMVRCKISDMVHLDAERVEKAEEEESEDMAEAMGLGIELMHHEEGMTRPPSVMLTAHDADEGLHVWQGDDGDWDRCHAALRRLGRDGRKLELWKRWFGFGSHSDNQPSIEHGEDEKLASEDENNKGKAKASEYEVPSSATSGKEIASGAGVEAPREYIANVIQYHGSEIFRSFVYPDSRAQFLEILDAAGLLNELRSSIGYSDSVDVLDFWSYAHGDKLHQQSPFVDQRDPSDVGIGAAGTEMDGST</sequence>
<dbReference type="STRING" id="742152.A0A2H3IUI0"/>
<dbReference type="SMART" id="SM00694">
    <property type="entry name" value="DysFC"/>
    <property type="match status" value="1"/>
</dbReference>
<dbReference type="InterPro" id="IPR006614">
    <property type="entry name" value="Peroxin/Ferlin"/>
</dbReference>
<proteinExistence type="predicted"/>